<feature type="compositionally biased region" description="Basic and acidic residues" evidence="1">
    <location>
        <begin position="18"/>
        <end position="38"/>
    </location>
</feature>
<dbReference type="Proteomes" id="UP000265520">
    <property type="component" value="Unassembled WGS sequence"/>
</dbReference>
<feature type="region of interest" description="Disordered" evidence="1">
    <location>
        <begin position="1"/>
        <end position="38"/>
    </location>
</feature>
<protein>
    <submittedName>
        <fullName evidence="2">Sister chromatid cohesion PDS5-like protein</fullName>
    </submittedName>
</protein>
<sequence>MSEAADALSKLEQSGEPETAKEVQAIKKREDALKPLID</sequence>
<evidence type="ECO:0000313" key="3">
    <source>
        <dbReference type="Proteomes" id="UP000265520"/>
    </source>
</evidence>
<proteinExistence type="predicted"/>
<dbReference type="AlphaFoldDB" id="A0A392UB31"/>
<reference evidence="2 3" key="1">
    <citation type="journal article" date="2018" name="Front. Plant Sci.">
        <title>Red Clover (Trifolium pratense) and Zigzag Clover (T. medium) - A Picture of Genomic Similarities and Differences.</title>
        <authorList>
            <person name="Dluhosova J."/>
            <person name="Istvanek J."/>
            <person name="Nedelnik J."/>
            <person name="Repkova J."/>
        </authorList>
    </citation>
    <scope>NUCLEOTIDE SEQUENCE [LARGE SCALE GENOMIC DNA]</scope>
    <source>
        <strain evidence="3">cv. 10/8</strain>
        <tissue evidence="2">Leaf</tissue>
    </source>
</reference>
<dbReference type="EMBL" id="LXQA010781680">
    <property type="protein sequence ID" value="MCI70723.1"/>
    <property type="molecule type" value="Genomic_DNA"/>
</dbReference>
<evidence type="ECO:0000313" key="2">
    <source>
        <dbReference type="EMBL" id="MCI70723.1"/>
    </source>
</evidence>
<keyword evidence="3" id="KW-1185">Reference proteome</keyword>
<accession>A0A392UB31</accession>
<organism evidence="2 3">
    <name type="scientific">Trifolium medium</name>
    <dbReference type="NCBI Taxonomy" id="97028"/>
    <lineage>
        <taxon>Eukaryota</taxon>
        <taxon>Viridiplantae</taxon>
        <taxon>Streptophyta</taxon>
        <taxon>Embryophyta</taxon>
        <taxon>Tracheophyta</taxon>
        <taxon>Spermatophyta</taxon>
        <taxon>Magnoliopsida</taxon>
        <taxon>eudicotyledons</taxon>
        <taxon>Gunneridae</taxon>
        <taxon>Pentapetalae</taxon>
        <taxon>rosids</taxon>
        <taxon>fabids</taxon>
        <taxon>Fabales</taxon>
        <taxon>Fabaceae</taxon>
        <taxon>Papilionoideae</taxon>
        <taxon>50 kb inversion clade</taxon>
        <taxon>NPAAA clade</taxon>
        <taxon>Hologalegina</taxon>
        <taxon>IRL clade</taxon>
        <taxon>Trifolieae</taxon>
        <taxon>Trifolium</taxon>
    </lineage>
</organism>
<evidence type="ECO:0000256" key="1">
    <source>
        <dbReference type="SAM" id="MobiDB-lite"/>
    </source>
</evidence>
<feature type="non-terminal residue" evidence="2">
    <location>
        <position position="38"/>
    </location>
</feature>
<name>A0A392UB31_9FABA</name>
<comment type="caution">
    <text evidence="2">The sequence shown here is derived from an EMBL/GenBank/DDBJ whole genome shotgun (WGS) entry which is preliminary data.</text>
</comment>